<dbReference type="AlphaFoldDB" id="A0A4C1UNR0"/>
<gene>
    <name evidence="1" type="ORF">EVAR_14295_1</name>
</gene>
<comment type="caution">
    <text evidence="1">The sequence shown here is derived from an EMBL/GenBank/DDBJ whole genome shotgun (WGS) entry which is preliminary data.</text>
</comment>
<evidence type="ECO:0000313" key="1">
    <source>
        <dbReference type="EMBL" id="GBP27474.1"/>
    </source>
</evidence>
<proteinExistence type="predicted"/>
<dbReference type="Proteomes" id="UP000299102">
    <property type="component" value="Unassembled WGS sequence"/>
</dbReference>
<sequence length="81" mass="8818">MKTATFEVALPIELMIAAEEGFTSSDYKLHGVAYDGLTLGGATSRLQIHRGNLGRMPMTSNRRPIAKTNKQTIDIAIRIAS</sequence>
<organism evidence="1 2">
    <name type="scientific">Eumeta variegata</name>
    <name type="common">Bagworm moth</name>
    <name type="synonym">Eumeta japonica</name>
    <dbReference type="NCBI Taxonomy" id="151549"/>
    <lineage>
        <taxon>Eukaryota</taxon>
        <taxon>Metazoa</taxon>
        <taxon>Ecdysozoa</taxon>
        <taxon>Arthropoda</taxon>
        <taxon>Hexapoda</taxon>
        <taxon>Insecta</taxon>
        <taxon>Pterygota</taxon>
        <taxon>Neoptera</taxon>
        <taxon>Endopterygota</taxon>
        <taxon>Lepidoptera</taxon>
        <taxon>Glossata</taxon>
        <taxon>Ditrysia</taxon>
        <taxon>Tineoidea</taxon>
        <taxon>Psychidae</taxon>
        <taxon>Oiketicinae</taxon>
        <taxon>Eumeta</taxon>
    </lineage>
</organism>
<accession>A0A4C1UNR0</accession>
<dbReference type="EMBL" id="BGZK01000194">
    <property type="protein sequence ID" value="GBP27474.1"/>
    <property type="molecule type" value="Genomic_DNA"/>
</dbReference>
<name>A0A4C1UNR0_EUMVA</name>
<reference evidence="1 2" key="1">
    <citation type="journal article" date="2019" name="Commun. Biol.">
        <title>The bagworm genome reveals a unique fibroin gene that provides high tensile strength.</title>
        <authorList>
            <person name="Kono N."/>
            <person name="Nakamura H."/>
            <person name="Ohtoshi R."/>
            <person name="Tomita M."/>
            <person name="Numata K."/>
            <person name="Arakawa K."/>
        </authorList>
    </citation>
    <scope>NUCLEOTIDE SEQUENCE [LARGE SCALE GENOMIC DNA]</scope>
</reference>
<keyword evidence="2" id="KW-1185">Reference proteome</keyword>
<evidence type="ECO:0000313" key="2">
    <source>
        <dbReference type="Proteomes" id="UP000299102"/>
    </source>
</evidence>
<protein>
    <submittedName>
        <fullName evidence="1">Uncharacterized protein</fullName>
    </submittedName>
</protein>